<proteinExistence type="inferred from homology"/>
<dbReference type="GO" id="GO:0000287">
    <property type="term" value="F:magnesium ion binding"/>
    <property type="evidence" value="ECO:0007669"/>
    <property type="project" value="InterPro"/>
</dbReference>
<dbReference type="EC" id="3.6.1.23" evidence="2"/>
<name>A0A8S5M6W5_9CAUD</name>
<dbReference type="PANTHER" id="PTHR11241">
    <property type="entry name" value="DEOXYURIDINE 5'-TRIPHOSPHATE NUCLEOTIDOHYDROLASE"/>
    <property type="match status" value="1"/>
</dbReference>
<dbReference type="InterPro" id="IPR033704">
    <property type="entry name" value="dUTPase_trimeric"/>
</dbReference>
<dbReference type="PANTHER" id="PTHR11241:SF0">
    <property type="entry name" value="DEOXYURIDINE 5'-TRIPHOSPHATE NUCLEOTIDOHYDROLASE"/>
    <property type="match status" value="1"/>
</dbReference>
<dbReference type="InterPro" id="IPR008181">
    <property type="entry name" value="dUTPase"/>
</dbReference>
<keyword evidence="4" id="KW-0546">Nucleotide metabolism</keyword>
<dbReference type="SUPFAM" id="SSF51283">
    <property type="entry name" value="dUTPase-like"/>
    <property type="match status" value="1"/>
</dbReference>
<dbReference type="InterPro" id="IPR029054">
    <property type="entry name" value="dUTPase-like"/>
</dbReference>
<sequence>MIRFEKVSWEEYKKAIEEFCADSEYDIDYDSIREDWEHIKLPTRATKASAGYDFYACMPMHIYTHDMPAAIYPTGVRFITDRDDIFLMCVPRSGLGFKKGLKLLNTCGIIDSDYWQSDNEGHIKVKMSAKEPITINQGQAFMQGIIVPFLKVDDDDCIKNRNGGFGSTDN</sequence>
<protein>
    <recommendedName>
        <fullName evidence="2">dUTP diphosphatase</fullName>
        <ecNumber evidence="2">3.6.1.23</ecNumber>
    </recommendedName>
</protein>
<evidence type="ECO:0000256" key="2">
    <source>
        <dbReference type="ARBA" id="ARBA00012379"/>
    </source>
</evidence>
<evidence type="ECO:0000259" key="5">
    <source>
        <dbReference type="Pfam" id="PF00692"/>
    </source>
</evidence>
<dbReference type="Pfam" id="PF00692">
    <property type="entry name" value="dUTPase"/>
    <property type="match status" value="1"/>
</dbReference>
<dbReference type="GO" id="GO:0046081">
    <property type="term" value="P:dUTP catabolic process"/>
    <property type="evidence" value="ECO:0007669"/>
    <property type="project" value="InterPro"/>
</dbReference>
<dbReference type="Gene3D" id="2.70.40.10">
    <property type="match status" value="1"/>
</dbReference>
<evidence type="ECO:0000256" key="4">
    <source>
        <dbReference type="ARBA" id="ARBA00023080"/>
    </source>
</evidence>
<evidence type="ECO:0000256" key="3">
    <source>
        <dbReference type="ARBA" id="ARBA00022801"/>
    </source>
</evidence>
<dbReference type="EMBL" id="BK014839">
    <property type="protein sequence ID" value="DAD78053.1"/>
    <property type="molecule type" value="Genomic_DNA"/>
</dbReference>
<comment type="similarity">
    <text evidence="1">Belongs to the dUTPase family.</text>
</comment>
<dbReference type="GO" id="GO:0006226">
    <property type="term" value="P:dUMP biosynthetic process"/>
    <property type="evidence" value="ECO:0007669"/>
    <property type="project" value="InterPro"/>
</dbReference>
<organism evidence="6">
    <name type="scientific">Siphoviridae sp. ctrgt10</name>
    <dbReference type="NCBI Taxonomy" id="2826479"/>
    <lineage>
        <taxon>Viruses</taxon>
        <taxon>Duplodnaviria</taxon>
        <taxon>Heunggongvirae</taxon>
        <taxon>Uroviricota</taxon>
        <taxon>Caudoviricetes</taxon>
    </lineage>
</organism>
<reference evidence="6" key="1">
    <citation type="journal article" date="2021" name="Proc. Natl. Acad. Sci. U.S.A.">
        <title>A Catalog of Tens of Thousands of Viruses from Human Metagenomes Reveals Hidden Associations with Chronic Diseases.</title>
        <authorList>
            <person name="Tisza M.J."/>
            <person name="Buck C.B."/>
        </authorList>
    </citation>
    <scope>NUCLEOTIDE SEQUENCE</scope>
    <source>
        <strain evidence="6">Ctrgt10</strain>
    </source>
</reference>
<accession>A0A8S5M6W5</accession>
<keyword evidence="3" id="KW-0378">Hydrolase</keyword>
<dbReference type="GO" id="GO:0004170">
    <property type="term" value="F:dUTP diphosphatase activity"/>
    <property type="evidence" value="ECO:0007669"/>
    <property type="project" value="UniProtKB-EC"/>
</dbReference>
<dbReference type="CDD" id="cd07557">
    <property type="entry name" value="trimeric_dUTPase"/>
    <property type="match status" value="1"/>
</dbReference>
<dbReference type="InterPro" id="IPR036157">
    <property type="entry name" value="dUTPase-like_sf"/>
</dbReference>
<feature type="domain" description="dUTPase-like" evidence="5">
    <location>
        <begin position="38"/>
        <end position="168"/>
    </location>
</feature>
<evidence type="ECO:0000313" key="6">
    <source>
        <dbReference type="EMBL" id="DAD78053.1"/>
    </source>
</evidence>
<evidence type="ECO:0000256" key="1">
    <source>
        <dbReference type="ARBA" id="ARBA00006581"/>
    </source>
</evidence>